<sequence length="254" mass="27196">MKGLAGPEASGAARALARRLAAYEEGALRVHAAARALAAMDPETAVDLLAALARSGGAGERAGWAAVGQALSRPEPLLSYAWRAELYAAAVERGLAEVSGLLVAPPPLRSYEAPRDRADTRLAHLTLGHKKALARANRDPDLLARLAAEGEPVVVRELLRNPQLTEEFVVRIAARRPIRPGTLRCLLETRRWRTRPAVALAIARNPYVETGVALELLPFLAAADLADVARDGTVHPLVRALARRLAAARLPRMA</sequence>
<dbReference type="EMBL" id="AP025591">
    <property type="protein sequence ID" value="BDG04669.1"/>
    <property type="molecule type" value="Genomic_DNA"/>
</dbReference>
<keyword evidence="2" id="KW-1185">Reference proteome</keyword>
<organism evidence="1 2">
    <name type="scientific">Anaeromyxobacter oryzae</name>
    <dbReference type="NCBI Taxonomy" id="2918170"/>
    <lineage>
        <taxon>Bacteria</taxon>
        <taxon>Pseudomonadati</taxon>
        <taxon>Myxococcota</taxon>
        <taxon>Myxococcia</taxon>
        <taxon>Myxococcales</taxon>
        <taxon>Cystobacterineae</taxon>
        <taxon>Anaeromyxobacteraceae</taxon>
        <taxon>Anaeromyxobacter</taxon>
    </lineage>
</organism>
<gene>
    <name evidence="1" type="ORF">AMOR_36650</name>
</gene>
<evidence type="ECO:0008006" key="3">
    <source>
        <dbReference type="Google" id="ProtNLM"/>
    </source>
</evidence>
<dbReference type="RefSeq" id="WP_248353116.1">
    <property type="nucleotide sequence ID" value="NZ_AP025591.1"/>
</dbReference>
<name>A0ABM7WZ08_9BACT</name>
<dbReference type="Proteomes" id="UP001162891">
    <property type="component" value="Chromosome"/>
</dbReference>
<accession>A0ABM7WZ08</accession>
<protein>
    <recommendedName>
        <fullName evidence="3">Leucine rich repeat variant</fullName>
    </recommendedName>
</protein>
<proteinExistence type="predicted"/>
<evidence type="ECO:0000313" key="1">
    <source>
        <dbReference type="EMBL" id="BDG04669.1"/>
    </source>
</evidence>
<reference evidence="2" key="1">
    <citation type="journal article" date="2022" name="Int. J. Syst. Evol. Microbiol.">
        <title>Anaeromyxobacter oryzae sp. nov., Anaeromyxobacter diazotrophicus sp. nov. and Anaeromyxobacter paludicola sp. nov., isolated from paddy soils.</title>
        <authorList>
            <person name="Itoh H."/>
            <person name="Xu Z."/>
            <person name="Mise K."/>
            <person name="Masuda Y."/>
            <person name="Ushijima N."/>
            <person name="Hayakawa C."/>
            <person name="Shiratori Y."/>
            <person name="Senoo K."/>
        </authorList>
    </citation>
    <scope>NUCLEOTIDE SEQUENCE [LARGE SCALE GENOMIC DNA]</scope>
    <source>
        <strain evidence="2">Red232</strain>
    </source>
</reference>
<evidence type="ECO:0000313" key="2">
    <source>
        <dbReference type="Proteomes" id="UP001162891"/>
    </source>
</evidence>